<dbReference type="PROSITE" id="PS00512">
    <property type="entry name" value="ALPHA_GALACTOSIDASE"/>
    <property type="match status" value="1"/>
</dbReference>
<sequence>MNIQFDEQRQVFHLQGPGTSYIMQVLRHGYIAHLYWGKKISTYRQSNPILFTDRGFSPSVEPADRAFSLDALPHEYPAYGNGDFRTPAYQVELGNGSSISDFRYKSHRIFQGKPTLEGLPATYTEQDEEAMTLEIMLEDSTIGLSATLIYTVFRNFDVITRSVRFHNAGNEPVKLLRALSASIDFHDSEFDLITLYGAHINERNISKRPLVPGQQGVESRRGASSAQQHPFMALLRKGADEDHGEVYAFSLVYSGNFTAQVEVEQFQTCRASIGINPFGFSWLLEPGEQFQTPEAVLTYSSRGLGDMSLTYNKLYRTRLCRGNYRDRERPILINNWEATYFDFNADKIEQIAKTGSELGIELFVLDDGWFGKRDDDNTSLGDWTVDTRKLPNGLKDLAERVNAMGMKFGLWFEPEMISENSELFREHPDWCLHVPNRPSTTSRNQLVLDLSREDVCDYIIQSVSDILASAPISYVKWDMNRHMTEIGSAVLPPERQRETAHRYMLGLYRVMEEITSRFPDTLFESCSGGGGRFDPGMLYYMPQTWTSDNTDAVCRLKIQYGTSLLYPVSSMGAHVSTVPNHQVERITSLDIRGHAAMSGNLGYELDLTKLTDAEKEIVRKQVADYKQIRPLIQFGDFYRILNPFERNDAAWMFVAPDRSEAILGYFRILSQPNDAFHNIKCKGLDPDALYKHEETGAVFGGDELMNVGLSLPQLRGDFASLFWKFSKVED</sequence>
<evidence type="ECO:0000256" key="6">
    <source>
        <dbReference type="PIRNR" id="PIRNR005536"/>
    </source>
</evidence>
<feature type="domain" description="Glycosyl hydrolase family 36 C-terminal" evidence="7">
    <location>
        <begin position="649"/>
        <end position="723"/>
    </location>
</feature>
<dbReference type="Pfam" id="PF16874">
    <property type="entry name" value="Glyco_hydro_36C"/>
    <property type="match status" value="1"/>
</dbReference>
<evidence type="ECO:0000313" key="10">
    <source>
        <dbReference type="Proteomes" id="UP000659344"/>
    </source>
</evidence>
<dbReference type="RefSeq" id="WP_188539910.1">
    <property type="nucleotide sequence ID" value="NZ_BMFT01000001.1"/>
</dbReference>
<dbReference type="InterPro" id="IPR050985">
    <property type="entry name" value="Alpha-glycosidase_related"/>
</dbReference>
<comment type="similarity">
    <text evidence="2">Belongs to the glycosyl hydrolase 36 family.</text>
</comment>
<dbReference type="SUPFAM" id="SSF51445">
    <property type="entry name" value="(Trans)glycosidases"/>
    <property type="match status" value="1"/>
</dbReference>
<dbReference type="Gene3D" id="2.70.98.60">
    <property type="entry name" value="alpha-galactosidase from lactobacil brevis"/>
    <property type="match status" value="1"/>
</dbReference>
<dbReference type="PANTHER" id="PTHR43053">
    <property type="entry name" value="GLYCOSIDASE FAMILY 31"/>
    <property type="match status" value="1"/>
</dbReference>
<evidence type="ECO:0000313" key="9">
    <source>
        <dbReference type="EMBL" id="GGH27505.1"/>
    </source>
</evidence>
<dbReference type="InterPro" id="IPR013780">
    <property type="entry name" value="Glyco_hydro_b"/>
</dbReference>
<evidence type="ECO:0000256" key="4">
    <source>
        <dbReference type="ARBA" id="ARBA00022801"/>
    </source>
</evidence>
<protein>
    <recommendedName>
        <fullName evidence="3 6">Alpha-galactosidase</fullName>
        <ecNumber evidence="3 6">3.2.1.22</ecNumber>
    </recommendedName>
</protein>
<organism evidence="9 10">
    <name type="scientific">Paenibacillus segetis</name>
    <dbReference type="NCBI Taxonomy" id="1325360"/>
    <lineage>
        <taxon>Bacteria</taxon>
        <taxon>Bacillati</taxon>
        <taxon>Bacillota</taxon>
        <taxon>Bacilli</taxon>
        <taxon>Bacillales</taxon>
        <taxon>Paenibacillaceae</taxon>
        <taxon>Paenibacillus</taxon>
    </lineage>
</organism>
<dbReference type="InterPro" id="IPR002252">
    <property type="entry name" value="Glyco_hydro_36"/>
</dbReference>
<dbReference type="PIRSF" id="PIRSF005536">
    <property type="entry name" value="Agal"/>
    <property type="match status" value="1"/>
</dbReference>
<evidence type="ECO:0000259" key="7">
    <source>
        <dbReference type="Pfam" id="PF16874"/>
    </source>
</evidence>
<dbReference type="Proteomes" id="UP000659344">
    <property type="component" value="Unassembled WGS sequence"/>
</dbReference>
<gene>
    <name evidence="9" type="ORF">GCM10008013_29000</name>
</gene>
<dbReference type="EC" id="3.2.1.22" evidence="3 6"/>
<accession>A0ABQ1YK05</accession>
<dbReference type="InterPro" id="IPR017853">
    <property type="entry name" value="GH"/>
</dbReference>
<dbReference type="InterPro" id="IPR031704">
    <property type="entry name" value="Glyco_hydro_36_N"/>
</dbReference>
<dbReference type="InterPro" id="IPR038417">
    <property type="entry name" value="Alpga-gal_N_sf"/>
</dbReference>
<evidence type="ECO:0000256" key="2">
    <source>
        <dbReference type="ARBA" id="ARBA00006202"/>
    </source>
</evidence>
<dbReference type="Pfam" id="PF02065">
    <property type="entry name" value="Melibiase"/>
    <property type="match status" value="1"/>
</dbReference>
<evidence type="ECO:0000259" key="8">
    <source>
        <dbReference type="Pfam" id="PF16875"/>
    </source>
</evidence>
<comment type="caution">
    <text evidence="9">The sequence shown here is derived from an EMBL/GenBank/DDBJ whole genome shotgun (WGS) entry which is preliminary data.</text>
</comment>
<name>A0ABQ1YK05_9BACL</name>
<evidence type="ECO:0000256" key="5">
    <source>
        <dbReference type="ARBA" id="ARBA00023295"/>
    </source>
</evidence>
<keyword evidence="5 6" id="KW-0326">Glycosidase</keyword>
<dbReference type="PRINTS" id="PR00743">
    <property type="entry name" value="GLHYDRLASE36"/>
</dbReference>
<dbReference type="Gene3D" id="3.20.20.70">
    <property type="entry name" value="Aldolase class I"/>
    <property type="match status" value="1"/>
</dbReference>
<dbReference type="Pfam" id="PF16875">
    <property type="entry name" value="Glyco_hydro_36N"/>
    <property type="match status" value="1"/>
</dbReference>
<proteinExistence type="inferred from homology"/>
<feature type="domain" description="Glycosyl hydrolase family 36 N-terminal" evidence="8">
    <location>
        <begin position="29"/>
        <end position="285"/>
    </location>
</feature>
<dbReference type="InterPro" id="IPR000111">
    <property type="entry name" value="Glyco_hydro_27/36_CS"/>
</dbReference>
<evidence type="ECO:0000256" key="1">
    <source>
        <dbReference type="ARBA" id="ARBA00001255"/>
    </source>
</evidence>
<dbReference type="PANTHER" id="PTHR43053:SF3">
    <property type="entry name" value="ALPHA-GALACTOSIDASE C-RELATED"/>
    <property type="match status" value="1"/>
</dbReference>
<dbReference type="EMBL" id="BMFT01000001">
    <property type="protein sequence ID" value="GGH27505.1"/>
    <property type="molecule type" value="Genomic_DNA"/>
</dbReference>
<dbReference type="InterPro" id="IPR031705">
    <property type="entry name" value="Glyco_hydro_36_C"/>
</dbReference>
<comment type="catalytic activity">
    <reaction evidence="1 6">
        <text>Hydrolysis of terminal, non-reducing alpha-D-galactose residues in alpha-D-galactosides, including galactose oligosaccharides, galactomannans and galactolipids.</text>
        <dbReference type="EC" id="3.2.1.22"/>
    </reaction>
</comment>
<dbReference type="InterPro" id="IPR013785">
    <property type="entry name" value="Aldolase_TIM"/>
</dbReference>
<reference evidence="10" key="1">
    <citation type="journal article" date="2019" name="Int. J. Syst. Evol. Microbiol.">
        <title>The Global Catalogue of Microorganisms (GCM) 10K type strain sequencing project: providing services to taxonomists for standard genome sequencing and annotation.</title>
        <authorList>
            <consortium name="The Broad Institute Genomics Platform"/>
            <consortium name="The Broad Institute Genome Sequencing Center for Infectious Disease"/>
            <person name="Wu L."/>
            <person name="Ma J."/>
        </authorList>
    </citation>
    <scope>NUCLEOTIDE SEQUENCE [LARGE SCALE GENOMIC DNA]</scope>
    <source>
        <strain evidence="10">CGMCC 1.12769</strain>
    </source>
</reference>
<evidence type="ECO:0000256" key="3">
    <source>
        <dbReference type="ARBA" id="ARBA00012755"/>
    </source>
</evidence>
<keyword evidence="10" id="KW-1185">Reference proteome</keyword>
<keyword evidence="4 6" id="KW-0378">Hydrolase</keyword>
<dbReference type="Gene3D" id="2.60.40.1180">
    <property type="entry name" value="Golgi alpha-mannosidase II"/>
    <property type="match status" value="1"/>
</dbReference>
<dbReference type="CDD" id="cd14791">
    <property type="entry name" value="GH36"/>
    <property type="match status" value="1"/>
</dbReference>